<dbReference type="AlphaFoldDB" id="A0A3Q3DYP1"/>
<dbReference type="GeneID" id="109517055"/>
<dbReference type="PANTHER" id="PTHR46345">
    <property type="entry name" value="INVERTED FORMIN-2"/>
    <property type="match status" value="1"/>
</dbReference>
<evidence type="ECO:0000256" key="1">
    <source>
        <dbReference type="SAM" id="Coils"/>
    </source>
</evidence>
<dbReference type="GeneTree" id="ENSGT00940000155128"/>
<reference evidence="4" key="2">
    <citation type="submission" date="2025-09" db="UniProtKB">
        <authorList>
            <consortium name="Ensembl"/>
        </authorList>
    </citation>
    <scope>IDENTIFICATION</scope>
</reference>
<feature type="domain" description="FH2" evidence="3">
    <location>
        <begin position="31"/>
        <end position="430"/>
    </location>
</feature>
<dbReference type="RefSeq" id="XP_019727520.1">
    <property type="nucleotide sequence ID" value="XM_019871961.1"/>
</dbReference>
<dbReference type="Proteomes" id="UP000264820">
    <property type="component" value="Unplaced"/>
</dbReference>
<feature type="compositionally biased region" description="Pro residues" evidence="2">
    <location>
        <begin position="10"/>
        <end position="35"/>
    </location>
</feature>
<dbReference type="OMA" id="FGSCDIQ"/>
<keyword evidence="1" id="KW-0175">Coiled coil</keyword>
<dbReference type="KEGG" id="hcq:109517055"/>
<feature type="compositionally biased region" description="Basic and acidic residues" evidence="2">
    <location>
        <begin position="487"/>
        <end position="496"/>
    </location>
</feature>
<protein>
    <submittedName>
        <fullName evidence="4">FH2 domain containing 3</fullName>
    </submittedName>
</protein>
<organism evidence="4 5">
    <name type="scientific">Hippocampus comes</name>
    <name type="common">Tiger tail seahorse</name>
    <dbReference type="NCBI Taxonomy" id="109280"/>
    <lineage>
        <taxon>Eukaryota</taxon>
        <taxon>Metazoa</taxon>
        <taxon>Chordata</taxon>
        <taxon>Craniata</taxon>
        <taxon>Vertebrata</taxon>
        <taxon>Euteleostomi</taxon>
        <taxon>Actinopterygii</taxon>
        <taxon>Neopterygii</taxon>
        <taxon>Teleostei</taxon>
        <taxon>Neoteleostei</taxon>
        <taxon>Acanthomorphata</taxon>
        <taxon>Syngnathiaria</taxon>
        <taxon>Syngnathiformes</taxon>
        <taxon>Syngnathoidei</taxon>
        <taxon>Syngnathidae</taxon>
        <taxon>Hippocampus</taxon>
    </lineage>
</organism>
<proteinExistence type="predicted"/>
<evidence type="ECO:0000313" key="5">
    <source>
        <dbReference type="Proteomes" id="UP000264820"/>
    </source>
</evidence>
<dbReference type="SMART" id="SM00498">
    <property type="entry name" value="FH2"/>
    <property type="match status" value="1"/>
</dbReference>
<reference evidence="4" key="1">
    <citation type="submission" date="2025-08" db="UniProtKB">
        <authorList>
            <consortium name="Ensembl"/>
        </authorList>
    </citation>
    <scope>IDENTIFICATION</scope>
</reference>
<dbReference type="RefSeq" id="XP_019727529.1">
    <property type="nucleotide sequence ID" value="XM_019871970.1"/>
</dbReference>
<evidence type="ECO:0000259" key="3">
    <source>
        <dbReference type="PROSITE" id="PS51444"/>
    </source>
</evidence>
<dbReference type="Gene3D" id="1.20.58.2220">
    <property type="entry name" value="Formin, FH2 domain"/>
    <property type="match status" value="1"/>
</dbReference>
<dbReference type="PROSITE" id="PS51444">
    <property type="entry name" value="FH2"/>
    <property type="match status" value="1"/>
</dbReference>
<feature type="region of interest" description="Disordered" evidence="2">
    <location>
        <begin position="1"/>
        <end position="38"/>
    </location>
</feature>
<keyword evidence="5" id="KW-1185">Reference proteome</keyword>
<sequence>MEASQISPAQPFPPPAPPLPPPPPALSRLLPPPPSLQRRSMKKLNWDTIPNQRVLGKVNVWTSALPPRELVLDTHSMDELFSHVDRRAQSRAGFGRPRRGGSGSADVRPSQPQVSILDAKKSMNIGIFLRHFKRPAAEMLEDIVRAEWRGGADGGKLTELCKLLPEESEVKRLLSFSGNPSLLSEADRFMVQLVKVPRYEELLKTMVLRQEFSPLMEEASKSLAVMIQAANELLDCDKLHAVIRLVLKAGNYMNAGGYSADAIGFRMTSLLKLADTKANKPAVNLLHYVAKQAEDIDADLLTFPSQLEHIGTAARVCQEEVLADLERQVKKLKEVKLCASRHPHLHRQMAPFLKRCDDELCQVKSLLHELDVLSFAVAEFFCEDPQNFKLEECCAIFHSFCRRFVAAVQENREREAAERRRKSRESVRLPAKRSPAPPAPHSSLESALHSFLSAPSKGASAGRSRKNSRSPAPPERPPGNQETAQESPEKKHAKVDEDGEKSPSTPRPRTRDVFFANNGDVGSPWTILSPLTCSRQRRRGASDAEGPDDGVWESTSGGPRGRSASAGSARPQLPPLPTAAAAFRLGTLFQRAATQRSYSSGAAPAGVGNPAGSFGFISFFRRFGGKREAEEEPGLRGRDT</sequence>
<feature type="compositionally biased region" description="Low complexity" evidence="2">
    <location>
        <begin position="561"/>
        <end position="571"/>
    </location>
</feature>
<dbReference type="InterPro" id="IPR015425">
    <property type="entry name" value="FH2_Formin"/>
</dbReference>
<dbReference type="Ensembl" id="ENSHCOT00000026145.1">
    <property type="protein sequence ID" value="ENSHCOP00000023971.1"/>
    <property type="gene ID" value="ENSHCOG00000012919.1"/>
</dbReference>
<feature type="coiled-coil region" evidence="1">
    <location>
        <begin position="315"/>
        <end position="342"/>
    </location>
</feature>
<evidence type="ECO:0000313" key="4">
    <source>
        <dbReference type="Ensembl" id="ENSHCOP00000023971.1"/>
    </source>
</evidence>
<evidence type="ECO:0000256" key="2">
    <source>
        <dbReference type="SAM" id="MobiDB-lite"/>
    </source>
</evidence>
<feature type="region of interest" description="Disordered" evidence="2">
    <location>
        <begin position="88"/>
        <end position="112"/>
    </location>
</feature>
<dbReference type="SUPFAM" id="SSF101447">
    <property type="entry name" value="Formin homology 2 domain (FH2 domain)"/>
    <property type="match status" value="1"/>
</dbReference>
<dbReference type="STRING" id="109280.ENSHCOP00000023971"/>
<feature type="region of interest" description="Disordered" evidence="2">
    <location>
        <begin position="412"/>
        <end position="575"/>
    </location>
</feature>
<dbReference type="Pfam" id="PF02181">
    <property type="entry name" value="FH2"/>
    <property type="match status" value="1"/>
</dbReference>
<accession>A0A3Q3DYP1</accession>
<dbReference type="InterPro" id="IPR042201">
    <property type="entry name" value="FH2_Formin_sf"/>
</dbReference>
<dbReference type="OrthoDB" id="26518at2759"/>
<name>A0A3Q3DYP1_HIPCM</name>
<dbReference type="PANTHER" id="PTHR46345:SF7">
    <property type="entry name" value="FH2 DOMAIN CONTAINING 3-RELATED"/>
    <property type="match status" value="1"/>
</dbReference>